<name>A0ACB8ETJ7_9SAUR</name>
<dbReference type="Proteomes" id="UP000827872">
    <property type="component" value="Linkage Group LG07"/>
</dbReference>
<evidence type="ECO:0000313" key="2">
    <source>
        <dbReference type="Proteomes" id="UP000827872"/>
    </source>
</evidence>
<comment type="caution">
    <text evidence="1">The sequence shown here is derived from an EMBL/GenBank/DDBJ whole genome shotgun (WGS) entry which is preliminary data.</text>
</comment>
<gene>
    <name evidence="1" type="ORF">K3G42_027515</name>
</gene>
<accession>A0ACB8ETJ7</accession>
<keyword evidence="2" id="KW-1185">Reference proteome</keyword>
<protein>
    <submittedName>
        <fullName evidence="1">Uncharacterized protein</fullName>
    </submittedName>
</protein>
<sequence length="533" mass="59403">MALPLLLLLLSRVLILSPSTARPSPKALNGSAAQTEVVLAVVLPERNLSYPWAWPRVRPALALALEALQPDLQEAGLSVHIVFASSDLNGVCSEEMAVMKAVELKDSQDPDVLLGLSCGDPEFLLGGWNDESWNVPLLTAGFFFKNGLLGSTVFAGGGWPELSNFAPLLRRHFNWTSDPVFAFSSDAFDFRHPDNYPFYASDTMERMDWPLLGPMSLRTAVIYNEPEEAVEFIWAKGPVVYMFGSLEMLQQVMRLAEAENMTNGDYVFFYLDLFEESLKAEGHREAAKPWQSKEGQDGGGLREAFQTVLVITSYALQTREYQRFHSEVLLRAQKDHGVVLNVSLGQNLLAACYHDVLLLYIRALNETLREGGTKRDTSRILEKMKDLKIQGVTGTVSISSENIRKMDFAIWTMADVESGEYQVVGHYVASEKQIQWMGPIHWKKGGPPLDNFSSVSDMNDTSYEDYGPAAAEPMLQQNFCLAPDARHALVWIGRSCICLPRMDAPPSRSLQEAVGSILQRQKAKKDSWGITVQ</sequence>
<proteinExistence type="predicted"/>
<evidence type="ECO:0000313" key="1">
    <source>
        <dbReference type="EMBL" id="KAH7995668.1"/>
    </source>
</evidence>
<dbReference type="EMBL" id="CM037620">
    <property type="protein sequence ID" value="KAH7995668.1"/>
    <property type="molecule type" value="Genomic_DNA"/>
</dbReference>
<reference evidence="1" key="1">
    <citation type="submission" date="2021-08" db="EMBL/GenBank/DDBJ databases">
        <title>The first chromosome-level gecko genome reveals the dynamic sex chromosomes of Neotropical dwarf geckos (Sphaerodactylidae: Sphaerodactylus).</title>
        <authorList>
            <person name="Pinto B.J."/>
            <person name="Keating S.E."/>
            <person name="Gamble T."/>
        </authorList>
    </citation>
    <scope>NUCLEOTIDE SEQUENCE</scope>
    <source>
        <strain evidence="1">TG3544</strain>
    </source>
</reference>
<organism evidence="1 2">
    <name type="scientific">Sphaerodactylus townsendi</name>
    <dbReference type="NCBI Taxonomy" id="933632"/>
    <lineage>
        <taxon>Eukaryota</taxon>
        <taxon>Metazoa</taxon>
        <taxon>Chordata</taxon>
        <taxon>Craniata</taxon>
        <taxon>Vertebrata</taxon>
        <taxon>Euteleostomi</taxon>
        <taxon>Lepidosauria</taxon>
        <taxon>Squamata</taxon>
        <taxon>Bifurcata</taxon>
        <taxon>Gekkota</taxon>
        <taxon>Sphaerodactylidae</taxon>
        <taxon>Sphaerodactylus</taxon>
    </lineage>
</organism>